<comment type="caution">
    <text evidence="2">The sequence shown here is derived from an EMBL/GenBank/DDBJ whole genome shotgun (WGS) entry which is preliminary data.</text>
</comment>
<protein>
    <recommendedName>
        <fullName evidence="4">Recombinase RecT</fullName>
    </recommendedName>
</protein>
<name>A0ABT3UX13_9ACTN</name>
<sequence length="286" mass="30556">MSNEIATRDEQQGVAVPTPPATQGEQSALMKWAEEAKVISNLAVSISKTSFAGQLRGQPEEVTAVILAGHELGLKPMASLKAMDIIQGTPALRAHAMRGLVMSHGHKVRLVESTQEKCVYTGRRADEGEDAWQTVTWTLDRAGQLGLLEKKEWKKQPQTMLVARATGEICRLIASDVLHGVPYAAEELDGYVHGEAVQPKRAPLSVASLTAPAAAPEPQPAASDVVDVDTDDEHTAAVQALRDFAQRHGVDDIEALAHEELGAPVEHVGAQAIRELVARLNAATAA</sequence>
<organism evidence="2 3">
    <name type="scientific">Streptomyces ortus</name>
    <dbReference type="NCBI Taxonomy" id="2867268"/>
    <lineage>
        <taxon>Bacteria</taxon>
        <taxon>Bacillati</taxon>
        <taxon>Actinomycetota</taxon>
        <taxon>Actinomycetes</taxon>
        <taxon>Kitasatosporales</taxon>
        <taxon>Streptomycetaceae</taxon>
        <taxon>Streptomyces</taxon>
    </lineage>
</organism>
<evidence type="ECO:0000256" key="1">
    <source>
        <dbReference type="SAM" id="MobiDB-lite"/>
    </source>
</evidence>
<feature type="compositionally biased region" description="Basic and acidic residues" evidence="1">
    <location>
        <begin position="1"/>
        <end position="11"/>
    </location>
</feature>
<evidence type="ECO:0008006" key="4">
    <source>
        <dbReference type="Google" id="ProtNLM"/>
    </source>
</evidence>
<evidence type="ECO:0000313" key="3">
    <source>
        <dbReference type="Proteomes" id="UP001165590"/>
    </source>
</evidence>
<reference evidence="2" key="1">
    <citation type="journal article" date="2022" name="bioRxiv">
        <title>Discovery and biosynthetic assessment of Streptomyces ortus sp nov. isolated from a deep-sea sponge.</title>
        <authorList>
            <person name="Williams S.E."/>
        </authorList>
    </citation>
    <scope>NUCLEOTIDE SEQUENCE</scope>
    <source>
        <strain evidence="2">A15ISP2-DRY2</strain>
    </source>
</reference>
<dbReference type="RefSeq" id="WP_267025203.1">
    <property type="nucleotide sequence ID" value="NZ_JAIFZO010000002.1"/>
</dbReference>
<proteinExistence type="predicted"/>
<feature type="region of interest" description="Disordered" evidence="1">
    <location>
        <begin position="1"/>
        <end position="23"/>
    </location>
</feature>
<dbReference type="EMBL" id="JAIFZO010000002">
    <property type="protein sequence ID" value="MCX4232100.1"/>
    <property type="molecule type" value="Genomic_DNA"/>
</dbReference>
<accession>A0ABT3UX13</accession>
<evidence type="ECO:0000313" key="2">
    <source>
        <dbReference type="EMBL" id="MCX4232100.1"/>
    </source>
</evidence>
<dbReference type="Proteomes" id="UP001165590">
    <property type="component" value="Unassembled WGS sequence"/>
</dbReference>
<gene>
    <name evidence="2" type="ORF">K3769_04740</name>
</gene>
<keyword evidence="3" id="KW-1185">Reference proteome</keyword>